<comment type="pathway">
    <text evidence="2">Cell wall biogenesis; lipoteichoic acid biosynthesis.</text>
</comment>
<feature type="binding site" evidence="11">
    <location>
        <position position="467"/>
    </location>
    <ligand>
        <name>Mn(2+)</name>
        <dbReference type="ChEBI" id="CHEBI:29035"/>
    </ligand>
</feature>
<keyword evidence="5 12" id="KW-0812">Transmembrane</keyword>
<feature type="binding site" evidence="11">
    <location>
        <position position="294"/>
    </location>
    <ligand>
        <name>Mn(2+)</name>
        <dbReference type="ChEBI" id="CHEBI:29035"/>
    </ligand>
</feature>
<comment type="similarity">
    <text evidence="3 8">Belongs to the LTA synthase family.</text>
</comment>
<evidence type="ECO:0000256" key="7">
    <source>
        <dbReference type="ARBA" id="ARBA00023136"/>
    </source>
</evidence>
<dbReference type="EMBL" id="JAFBEB010000006">
    <property type="protein sequence ID" value="MBM7590658.1"/>
    <property type="molecule type" value="Genomic_DNA"/>
</dbReference>
<feature type="transmembrane region" description="Helical" evidence="12">
    <location>
        <begin position="5"/>
        <end position="22"/>
    </location>
</feature>
<feature type="domain" description="Sulfatase N-terminal" evidence="13">
    <location>
        <begin position="244"/>
        <end position="524"/>
    </location>
</feature>
<evidence type="ECO:0000256" key="2">
    <source>
        <dbReference type="ARBA" id="ARBA00004936"/>
    </source>
</evidence>
<evidence type="ECO:0000256" key="8">
    <source>
        <dbReference type="PIRNR" id="PIRNR005091"/>
    </source>
</evidence>
<comment type="caution">
    <text evidence="14">The sequence shown here is derived from an EMBL/GenBank/DDBJ whole genome shotgun (WGS) entry which is preliminary data.</text>
</comment>
<feature type="transmembrane region" description="Helical" evidence="12">
    <location>
        <begin position="119"/>
        <end position="138"/>
    </location>
</feature>
<evidence type="ECO:0000256" key="11">
    <source>
        <dbReference type="PIRSR" id="PIRSR005091-3"/>
    </source>
</evidence>
<name>A0A939BSN7_9BACL</name>
<dbReference type="PANTHER" id="PTHR47371:SF3">
    <property type="entry name" value="PHOSPHOGLYCEROL TRANSFERASE I"/>
    <property type="match status" value="1"/>
</dbReference>
<feature type="transmembrane region" description="Helical" evidence="12">
    <location>
        <begin position="150"/>
        <end position="170"/>
    </location>
</feature>
<evidence type="ECO:0000256" key="10">
    <source>
        <dbReference type="PIRSR" id="PIRSR005091-2"/>
    </source>
</evidence>
<dbReference type="Gene3D" id="3.30.1120.170">
    <property type="match status" value="1"/>
</dbReference>
<sequence length="587" mass="68108">MFFLYAFLTILNKCILFYGFMLDPAHTSFDWNRAFHLAIPRLHLYAAFILFLLSFSFLFRNLSRWYLLGINGTLSLVMMVDLLYVRAFNTLPTFNVLAQLSNLDNLTDSIIMLIQPWDAVFWIDLPVGLFLLVRYRYLFAVNRWKVVPSLFLMVLSLAVICYVPLGSHYFGRKDSKALFRLFDPTITCYNLSPIGFHALDMVAYVKEGRTVKLSQRDVQEIREWYDKKAEHLPDNRYKGIGRGKNLIMIQVESLENFVLNRKLFGQELTPHLNKILQHSLFFSQIYEQVNHGSTSDAEFMSNTSIYPLRKGSVFFRYPANRYVSLPRLLEAKGYRTMVLHADKGSYWNWAQALRSIGFQQTADITRFAREERIGMGLSDASFFKQALPMLKQNSQPFFSFLITMSSHSPYKIPREQQLLHLEPDKYPESLFNYLQSIRYVDQQLGYFFAALKKEQLLSDTIVVLYGDHEGVHKYTPGDMKPYPELANGKRVPFIVYAEPLTGKEIATIGGQIDMMPTIAYLMGIEEHQYLHSAMGRNLLKTEKNYAVLANGKLVGDEREPARQELYKQGLFVADRIIKGDYFRLISR</sequence>
<evidence type="ECO:0000256" key="12">
    <source>
        <dbReference type="SAM" id="Phobius"/>
    </source>
</evidence>
<dbReference type="InterPro" id="IPR000917">
    <property type="entry name" value="Sulfatase_N"/>
</dbReference>
<reference evidence="14" key="1">
    <citation type="submission" date="2021-01" db="EMBL/GenBank/DDBJ databases">
        <title>Genomic Encyclopedia of Type Strains, Phase IV (KMG-IV): sequencing the most valuable type-strain genomes for metagenomic binning, comparative biology and taxonomic classification.</title>
        <authorList>
            <person name="Goeker M."/>
        </authorList>
    </citation>
    <scope>NUCLEOTIDE SEQUENCE</scope>
    <source>
        <strain evidence="14">DSM 25523</strain>
    </source>
</reference>
<feature type="binding site" evidence="11">
    <location>
        <position position="468"/>
    </location>
    <ligand>
        <name>Mn(2+)</name>
        <dbReference type="ChEBI" id="CHEBI:29035"/>
    </ligand>
</feature>
<accession>A0A939BSN7</accession>
<dbReference type="AlphaFoldDB" id="A0A939BSN7"/>
<gene>
    <name evidence="14" type="ORF">JOD01_002262</name>
</gene>
<feature type="transmembrane region" description="Helical" evidence="12">
    <location>
        <begin position="42"/>
        <end position="59"/>
    </location>
</feature>
<dbReference type="CDD" id="cd16015">
    <property type="entry name" value="LTA_synthase"/>
    <property type="match status" value="1"/>
</dbReference>
<protein>
    <submittedName>
        <fullName evidence="14">Phosphoglycerol transferase MdoB-like AlkP superfamily enzyme</fullName>
    </submittedName>
</protein>
<evidence type="ECO:0000256" key="9">
    <source>
        <dbReference type="PIRSR" id="PIRSR005091-1"/>
    </source>
</evidence>
<evidence type="ECO:0000256" key="3">
    <source>
        <dbReference type="ARBA" id="ARBA00009983"/>
    </source>
</evidence>
<dbReference type="InterPro" id="IPR050448">
    <property type="entry name" value="OpgB/LTA_synthase_biosynth"/>
</dbReference>
<dbReference type="Pfam" id="PF00884">
    <property type="entry name" value="Sulfatase"/>
    <property type="match status" value="1"/>
</dbReference>
<evidence type="ECO:0000259" key="13">
    <source>
        <dbReference type="Pfam" id="PF00884"/>
    </source>
</evidence>
<evidence type="ECO:0000256" key="5">
    <source>
        <dbReference type="ARBA" id="ARBA00022692"/>
    </source>
</evidence>
<evidence type="ECO:0000256" key="4">
    <source>
        <dbReference type="ARBA" id="ARBA00022475"/>
    </source>
</evidence>
<keyword evidence="14" id="KW-0808">Transferase</keyword>
<dbReference type="GO" id="GO:0005886">
    <property type="term" value="C:plasma membrane"/>
    <property type="evidence" value="ECO:0007669"/>
    <property type="project" value="UniProtKB-SubCell"/>
</dbReference>
<organism evidence="14 15">
    <name type="scientific">Brevibacillus fulvus</name>
    <dbReference type="NCBI Taxonomy" id="1125967"/>
    <lineage>
        <taxon>Bacteria</taxon>
        <taxon>Bacillati</taxon>
        <taxon>Bacillota</taxon>
        <taxon>Bacilli</taxon>
        <taxon>Bacillales</taxon>
        <taxon>Paenibacillaceae</taxon>
        <taxon>Brevibacillus</taxon>
    </lineage>
</organism>
<dbReference type="InterPro" id="IPR012160">
    <property type="entry name" value="LtaS-like"/>
</dbReference>
<keyword evidence="4 8" id="KW-1003">Cell membrane</keyword>
<dbReference type="Proteomes" id="UP000717624">
    <property type="component" value="Unassembled WGS sequence"/>
</dbReference>
<feature type="active site" evidence="9">
    <location>
        <position position="294"/>
    </location>
</feature>
<feature type="binding site" evidence="11">
    <location>
        <position position="252"/>
    </location>
    <ligand>
        <name>Mn(2+)</name>
        <dbReference type="ChEBI" id="CHEBI:29035"/>
    </ligand>
</feature>
<feature type="binding site" evidence="10">
    <location>
        <position position="407"/>
    </location>
    <ligand>
        <name>substrate</name>
    </ligand>
</feature>
<feature type="transmembrane region" description="Helical" evidence="12">
    <location>
        <begin position="66"/>
        <end position="85"/>
    </location>
</feature>
<dbReference type="PANTHER" id="PTHR47371">
    <property type="entry name" value="LIPOTEICHOIC ACID SYNTHASE"/>
    <property type="match status" value="1"/>
</dbReference>
<proteinExistence type="inferred from homology"/>
<keyword evidence="6 12" id="KW-1133">Transmembrane helix</keyword>
<dbReference type="GO" id="GO:0046872">
    <property type="term" value="F:metal ion binding"/>
    <property type="evidence" value="ECO:0007669"/>
    <property type="project" value="UniProtKB-KW"/>
</dbReference>
<evidence type="ECO:0000313" key="15">
    <source>
        <dbReference type="Proteomes" id="UP000717624"/>
    </source>
</evidence>
<dbReference type="SUPFAM" id="SSF53649">
    <property type="entry name" value="Alkaline phosphatase-like"/>
    <property type="match status" value="1"/>
</dbReference>
<dbReference type="Gene3D" id="3.40.720.10">
    <property type="entry name" value="Alkaline Phosphatase, subunit A"/>
    <property type="match status" value="1"/>
</dbReference>
<comment type="subcellular location">
    <subcellularLocation>
        <location evidence="1">Cell membrane</location>
        <topology evidence="1">Multi-pass membrane protein</topology>
    </subcellularLocation>
</comment>
<dbReference type="RefSeq" id="WP_204518392.1">
    <property type="nucleotide sequence ID" value="NZ_BAABIN010000002.1"/>
</dbReference>
<evidence type="ECO:0000256" key="1">
    <source>
        <dbReference type="ARBA" id="ARBA00004651"/>
    </source>
</evidence>
<evidence type="ECO:0000256" key="6">
    <source>
        <dbReference type="ARBA" id="ARBA00022989"/>
    </source>
</evidence>
<keyword evidence="10" id="KW-0479">Metal-binding</keyword>
<keyword evidence="15" id="KW-1185">Reference proteome</keyword>
<dbReference type="GO" id="GO:0016740">
    <property type="term" value="F:transferase activity"/>
    <property type="evidence" value="ECO:0007669"/>
    <property type="project" value="UniProtKB-KW"/>
</dbReference>
<keyword evidence="10" id="KW-0464">Manganese</keyword>
<keyword evidence="7 8" id="KW-0472">Membrane</keyword>
<evidence type="ECO:0000313" key="14">
    <source>
        <dbReference type="EMBL" id="MBM7590658.1"/>
    </source>
</evidence>
<dbReference type="PIRSF" id="PIRSF005091">
    <property type="entry name" value="Mmb_sulf_HI1246"/>
    <property type="match status" value="1"/>
</dbReference>
<dbReference type="InterPro" id="IPR017850">
    <property type="entry name" value="Alkaline_phosphatase_core_sf"/>
</dbReference>